<evidence type="ECO:0000313" key="2">
    <source>
        <dbReference type="Proteomes" id="UP000441772"/>
    </source>
</evidence>
<protein>
    <submittedName>
        <fullName evidence="1">Uncharacterized protein</fullName>
    </submittedName>
</protein>
<keyword evidence="2" id="KW-1185">Reference proteome</keyword>
<proteinExistence type="predicted"/>
<sequence length="37" mass="3948">MQVVAMHAGRLHAECVQIDGKADAGSSFHVTLLARAR</sequence>
<reference evidence="1 2" key="1">
    <citation type="submission" date="2019-09" db="EMBL/GenBank/DDBJ databases">
        <title>Characterization of the phylogenetic diversity of two novel species belonging to the genus Bifidobacterium: Bifidobacterium cebidarum sp. nov. and Bifidobacterium leontopitheci sp. nov.</title>
        <authorList>
            <person name="Lugli G.A."/>
            <person name="Duranti S."/>
            <person name="Milani C."/>
            <person name="Turroni F."/>
            <person name="Ventura M."/>
        </authorList>
    </citation>
    <scope>NUCLEOTIDE SEQUENCE [LARGE SCALE GENOMIC DNA]</scope>
    <source>
        <strain evidence="1 2">LMG 31471</strain>
    </source>
</reference>
<dbReference type="EMBL" id="WBVT01000005">
    <property type="protein sequence ID" value="KAB7790980.1"/>
    <property type="molecule type" value="Genomic_DNA"/>
</dbReference>
<dbReference type="Proteomes" id="UP000441772">
    <property type="component" value="Unassembled WGS sequence"/>
</dbReference>
<gene>
    <name evidence="1" type="ORF">F7D09_0526</name>
</gene>
<accession>A0A6I1GH43</accession>
<organism evidence="1 2">
    <name type="scientific">Bifidobacterium leontopitheci</name>
    <dbReference type="NCBI Taxonomy" id="2650774"/>
    <lineage>
        <taxon>Bacteria</taxon>
        <taxon>Bacillati</taxon>
        <taxon>Actinomycetota</taxon>
        <taxon>Actinomycetes</taxon>
        <taxon>Bifidobacteriales</taxon>
        <taxon>Bifidobacteriaceae</taxon>
        <taxon>Bifidobacterium</taxon>
    </lineage>
</organism>
<name>A0A6I1GH43_9BIFI</name>
<evidence type="ECO:0000313" key="1">
    <source>
        <dbReference type="EMBL" id="KAB7790980.1"/>
    </source>
</evidence>
<dbReference type="AlphaFoldDB" id="A0A6I1GH43"/>
<comment type="caution">
    <text evidence="1">The sequence shown here is derived from an EMBL/GenBank/DDBJ whole genome shotgun (WGS) entry which is preliminary data.</text>
</comment>